<comment type="caution">
    <text evidence="1">The sequence shown here is derived from an EMBL/GenBank/DDBJ whole genome shotgun (WGS) entry which is preliminary data.</text>
</comment>
<accession>A0A926EXI0</accession>
<protein>
    <submittedName>
        <fullName evidence="1">Uncharacterized protein</fullName>
    </submittedName>
</protein>
<dbReference type="RefSeq" id="WP_262429507.1">
    <property type="nucleotide sequence ID" value="NZ_JACRTG010000018.1"/>
</dbReference>
<gene>
    <name evidence="1" type="ORF">H8707_07375</name>
</gene>
<name>A0A926EXI0_9FIRM</name>
<sequence length="155" mass="18089">MSKVLEITKLAMEINELGKHQVFVDISPHVKSMSISIYEGKWKRGNSSVFYGSFYYDESDKSDYYFIKRKLLEIKEKDLSGRPSFKVTDNQLNYSTNTNKVKQVRLISQEDYSDLYVFLSNMTRAIENNDLHLALSKLEELKKWKKTLKGNIGEV</sequence>
<keyword evidence="2" id="KW-1185">Reference proteome</keyword>
<dbReference type="Proteomes" id="UP000601171">
    <property type="component" value="Unassembled WGS sequence"/>
</dbReference>
<evidence type="ECO:0000313" key="2">
    <source>
        <dbReference type="Proteomes" id="UP000601171"/>
    </source>
</evidence>
<organism evidence="1 2">
    <name type="scientific">Paratissierella segnis</name>
    <dbReference type="NCBI Taxonomy" id="2763679"/>
    <lineage>
        <taxon>Bacteria</taxon>
        <taxon>Bacillati</taxon>
        <taxon>Bacillota</taxon>
        <taxon>Tissierellia</taxon>
        <taxon>Tissierellales</taxon>
        <taxon>Tissierellaceae</taxon>
        <taxon>Paratissierella</taxon>
    </lineage>
</organism>
<reference evidence="1" key="1">
    <citation type="submission" date="2020-08" db="EMBL/GenBank/DDBJ databases">
        <title>Genome public.</title>
        <authorList>
            <person name="Liu C."/>
            <person name="Sun Q."/>
        </authorList>
    </citation>
    <scope>NUCLEOTIDE SEQUENCE</scope>
    <source>
        <strain evidence="1">BX21</strain>
    </source>
</reference>
<dbReference type="EMBL" id="JACRTG010000018">
    <property type="protein sequence ID" value="MBC8588055.1"/>
    <property type="molecule type" value="Genomic_DNA"/>
</dbReference>
<dbReference type="AlphaFoldDB" id="A0A926EXI0"/>
<evidence type="ECO:0000313" key="1">
    <source>
        <dbReference type="EMBL" id="MBC8588055.1"/>
    </source>
</evidence>
<proteinExistence type="predicted"/>